<dbReference type="Proteomes" id="UP000199306">
    <property type="component" value="Unassembled WGS sequence"/>
</dbReference>
<gene>
    <name evidence="3" type="ORF">SAMN04515674_12346</name>
</gene>
<keyword evidence="4" id="KW-1185">Reference proteome</keyword>
<accession>A0A1I5Z1D1</accession>
<keyword evidence="2" id="KW-0812">Transmembrane</keyword>
<name>A0A1I5Z1D1_9BACT</name>
<sequence>MEQQPYNRRPPRPKLKMPLFGNMMGGGENNAPRRSERLGSSKWTPWIFLMALVVLGIDLYRDKTSARRTFTGATDILGMEWNGKVVKKYANVVTPEKIHYLIELKNSKGEKQKLDLMGETTNLWDYVSPNNTIVKSSGSLSVTVKSYSKKDTVLVMSFAK</sequence>
<dbReference type="AlphaFoldDB" id="A0A1I5Z1D1"/>
<dbReference type="EMBL" id="FOXH01000023">
    <property type="protein sequence ID" value="SFQ50261.1"/>
    <property type="molecule type" value="Genomic_DNA"/>
</dbReference>
<evidence type="ECO:0000313" key="3">
    <source>
        <dbReference type="EMBL" id="SFQ50261.1"/>
    </source>
</evidence>
<feature type="transmembrane region" description="Helical" evidence="2">
    <location>
        <begin position="43"/>
        <end position="60"/>
    </location>
</feature>
<evidence type="ECO:0000313" key="4">
    <source>
        <dbReference type="Proteomes" id="UP000199306"/>
    </source>
</evidence>
<dbReference type="STRING" id="1079859.SAMN04515674_12346"/>
<protein>
    <submittedName>
        <fullName evidence="3">Uncharacterized protein</fullName>
    </submittedName>
</protein>
<organism evidence="3 4">
    <name type="scientific">Pseudarcicella hirudinis</name>
    <dbReference type="NCBI Taxonomy" id="1079859"/>
    <lineage>
        <taxon>Bacteria</taxon>
        <taxon>Pseudomonadati</taxon>
        <taxon>Bacteroidota</taxon>
        <taxon>Cytophagia</taxon>
        <taxon>Cytophagales</taxon>
        <taxon>Flectobacillaceae</taxon>
        <taxon>Pseudarcicella</taxon>
    </lineage>
</organism>
<feature type="region of interest" description="Disordered" evidence="1">
    <location>
        <begin position="1"/>
        <end position="36"/>
    </location>
</feature>
<reference evidence="3 4" key="1">
    <citation type="submission" date="2016-10" db="EMBL/GenBank/DDBJ databases">
        <authorList>
            <person name="de Groot N.N."/>
        </authorList>
    </citation>
    <scope>NUCLEOTIDE SEQUENCE [LARGE SCALE GENOMIC DNA]</scope>
    <source>
        <strain evidence="4">E92,LMG 26720,CCM 7988</strain>
    </source>
</reference>
<keyword evidence="2" id="KW-1133">Transmembrane helix</keyword>
<proteinExistence type="predicted"/>
<keyword evidence="2" id="KW-0472">Membrane</keyword>
<evidence type="ECO:0000256" key="2">
    <source>
        <dbReference type="SAM" id="Phobius"/>
    </source>
</evidence>
<evidence type="ECO:0000256" key="1">
    <source>
        <dbReference type="SAM" id="MobiDB-lite"/>
    </source>
</evidence>
<dbReference type="RefSeq" id="WP_092019810.1">
    <property type="nucleotide sequence ID" value="NZ_FOXH01000023.1"/>
</dbReference>
<dbReference type="OrthoDB" id="960535at2"/>